<dbReference type="InterPro" id="IPR003439">
    <property type="entry name" value="ABC_transporter-like_ATP-bd"/>
</dbReference>
<dbReference type="InterPro" id="IPR015854">
    <property type="entry name" value="ABC_transpr_LolD-like"/>
</dbReference>
<sequence>MEETTLLRLENVDICREENVILHNASFVLKNGEFVYVIGKVGSGKSSLLKSLYCEIPIMNGDAFLMEYNLCKIKRKEIPYLRRKLGIVFQDFQLLTDRSVIKNLEFVLKATGWKNKEQIAERIDNVLVQVGMQNKGYKMPHELSGGEQQRIVIARALLNDPKLILADEPTGNLDPETSGQILQLLHDISRRGTSVVMTTHNYTLVHNYPARIVKCENGLLCDLNSDKEGE</sequence>
<evidence type="ECO:0000313" key="5">
    <source>
        <dbReference type="Proteomes" id="UP000190852"/>
    </source>
</evidence>
<dbReference type="GO" id="GO:0005524">
    <property type="term" value="F:ATP binding"/>
    <property type="evidence" value="ECO:0007669"/>
    <property type="project" value="UniProtKB-KW"/>
</dbReference>
<dbReference type="AlphaFoldDB" id="A0A1T5ET99"/>
<dbReference type="PROSITE" id="PS50893">
    <property type="entry name" value="ABC_TRANSPORTER_2"/>
    <property type="match status" value="1"/>
</dbReference>
<keyword evidence="5" id="KW-1185">Reference proteome</keyword>
<keyword evidence="4" id="KW-0131">Cell cycle</keyword>
<accession>A0A1T5ET99</accession>
<dbReference type="SMART" id="SM00382">
    <property type="entry name" value="AAA"/>
    <property type="match status" value="1"/>
</dbReference>
<dbReference type="GO" id="GO:0005886">
    <property type="term" value="C:plasma membrane"/>
    <property type="evidence" value="ECO:0007669"/>
    <property type="project" value="TreeGrafter"/>
</dbReference>
<protein>
    <submittedName>
        <fullName evidence="4">Cell division transport system ATP-binding protein</fullName>
    </submittedName>
</protein>
<name>A0A1T5ET99_9BACT</name>
<organism evidence="4 5">
    <name type="scientific">Parabacteroides chartae</name>
    <dbReference type="NCBI Taxonomy" id="1037355"/>
    <lineage>
        <taxon>Bacteria</taxon>
        <taxon>Pseudomonadati</taxon>
        <taxon>Bacteroidota</taxon>
        <taxon>Bacteroidia</taxon>
        <taxon>Bacteroidales</taxon>
        <taxon>Tannerellaceae</taxon>
        <taxon>Parabacteroides</taxon>
    </lineage>
</organism>
<dbReference type="Pfam" id="PF00005">
    <property type="entry name" value="ABC_tran"/>
    <property type="match status" value="1"/>
</dbReference>
<evidence type="ECO:0000256" key="2">
    <source>
        <dbReference type="ARBA" id="ARBA00022840"/>
    </source>
</evidence>
<dbReference type="InterPro" id="IPR003593">
    <property type="entry name" value="AAA+_ATPase"/>
</dbReference>
<dbReference type="PANTHER" id="PTHR24220:SF470">
    <property type="entry name" value="CELL DIVISION ATP-BINDING PROTEIN FTSE"/>
    <property type="match status" value="1"/>
</dbReference>
<keyword evidence="4" id="KW-0132">Cell division</keyword>
<evidence type="ECO:0000256" key="1">
    <source>
        <dbReference type="ARBA" id="ARBA00022741"/>
    </source>
</evidence>
<dbReference type="PANTHER" id="PTHR24220">
    <property type="entry name" value="IMPORT ATP-BINDING PROTEIN"/>
    <property type="match status" value="1"/>
</dbReference>
<proteinExistence type="predicted"/>
<dbReference type="GO" id="GO:0022857">
    <property type="term" value="F:transmembrane transporter activity"/>
    <property type="evidence" value="ECO:0007669"/>
    <property type="project" value="TreeGrafter"/>
</dbReference>
<dbReference type="Gene3D" id="3.40.50.300">
    <property type="entry name" value="P-loop containing nucleotide triphosphate hydrolases"/>
    <property type="match status" value="1"/>
</dbReference>
<dbReference type="GO" id="GO:0051301">
    <property type="term" value="P:cell division"/>
    <property type="evidence" value="ECO:0007669"/>
    <property type="project" value="UniProtKB-KW"/>
</dbReference>
<gene>
    <name evidence="4" type="ORF">SAMN05660349_03127</name>
</gene>
<feature type="domain" description="ABC transporter" evidence="3">
    <location>
        <begin position="7"/>
        <end position="228"/>
    </location>
</feature>
<dbReference type="SUPFAM" id="SSF52540">
    <property type="entry name" value="P-loop containing nucleoside triphosphate hydrolases"/>
    <property type="match status" value="1"/>
</dbReference>
<dbReference type="InterPro" id="IPR017871">
    <property type="entry name" value="ABC_transporter-like_CS"/>
</dbReference>
<evidence type="ECO:0000259" key="3">
    <source>
        <dbReference type="PROSITE" id="PS50893"/>
    </source>
</evidence>
<reference evidence="5" key="1">
    <citation type="submission" date="2017-02" db="EMBL/GenBank/DDBJ databases">
        <authorList>
            <person name="Varghese N."/>
            <person name="Submissions S."/>
        </authorList>
    </citation>
    <scope>NUCLEOTIDE SEQUENCE [LARGE SCALE GENOMIC DNA]</scope>
    <source>
        <strain evidence="5">DSM 24967</strain>
    </source>
</reference>
<dbReference type="InterPro" id="IPR027417">
    <property type="entry name" value="P-loop_NTPase"/>
</dbReference>
<dbReference type="RefSeq" id="WP_079684507.1">
    <property type="nucleotide sequence ID" value="NZ_FUYQ01000030.1"/>
</dbReference>
<dbReference type="Proteomes" id="UP000190852">
    <property type="component" value="Unassembled WGS sequence"/>
</dbReference>
<evidence type="ECO:0000313" key="4">
    <source>
        <dbReference type="EMBL" id="SKB86950.1"/>
    </source>
</evidence>
<keyword evidence="1" id="KW-0547">Nucleotide-binding</keyword>
<keyword evidence="2 4" id="KW-0067">ATP-binding</keyword>
<dbReference type="PROSITE" id="PS00211">
    <property type="entry name" value="ABC_TRANSPORTER_1"/>
    <property type="match status" value="1"/>
</dbReference>
<dbReference type="EMBL" id="FUYQ01000030">
    <property type="protein sequence ID" value="SKB86950.1"/>
    <property type="molecule type" value="Genomic_DNA"/>
</dbReference>
<dbReference type="GO" id="GO:0016887">
    <property type="term" value="F:ATP hydrolysis activity"/>
    <property type="evidence" value="ECO:0007669"/>
    <property type="project" value="InterPro"/>
</dbReference>